<dbReference type="GO" id="GO:0006637">
    <property type="term" value="P:acyl-CoA metabolic process"/>
    <property type="evidence" value="ECO:0007669"/>
    <property type="project" value="InterPro"/>
</dbReference>
<proteinExistence type="inferred from homology"/>
<dbReference type="InterPro" id="IPR003703">
    <property type="entry name" value="Acyl_CoA_thio"/>
</dbReference>
<dbReference type="Pfam" id="PF13622">
    <property type="entry name" value="4HBT_3"/>
    <property type="match status" value="1"/>
</dbReference>
<keyword evidence="3" id="KW-0378">Hydrolase</keyword>
<keyword evidence="11" id="KW-1185">Reference proteome</keyword>
<gene>
    <name evidence="10" type="primary">tesB</name>
    <name evidence="10" type="ORF">NI17_023400</name>
</gene>
<evidence type="ECO:0000313" key="10">
    <source>
        <dbReference type="EMBL" id="UOE19607.1"/>
    </source>
</evidence>
<dbReference type="AlphaFoldDB" id="A0A399FZV0"/>
<dbReference type="RefSeq" id="WP_068687542.1">
    <property type="nucleotide sequence ID" value="NZ_CP063196.1"/>
</dbReference>
<reference evidence="10" key="1">
    <citation type="submission" date="2020-10" db="EMBL/GenBank/DDBJ databases">
        <title>De novo genome project of the cellulose decomposer Thermobifida halotolerans type strain.</title>
        <authorList>
            <person name="Nagy I."/>
            <person name="Horvath B."/>
            <person name="Kukolya J."/>
            <person name="Nagy I."/>
            <person name="Orsini M."/>
        </authorList>
    </citation>
    <scope>NUCLEOTIDE SEQUENCE</scope>
    <source>
        <strain evidence="10">DSM 44931</strain>
    </source>
</reference>
<dbReference type="EMBL" id="CP063196">
    <property type="protein sequence ID" value="UOE19607.1"/>
    <property type="molecule type" value="Genomic_DNA"/>
</dbReference>
<evidence type="ECO:0000256" key="1">
    <source>
        <dbReference type="ARBA" id="ARBA00006538"/>
    </source>
</evidence>
<dbReference type="CDD" id="cd03444">
    <property type="entry name" value="Thioesterase_II_repeat1"/>
    <property type="match status" value="1"/>
</dbReference>
<evidence type="ECO:0000256" key="5">
    <source>
        <dbReference type="ARBA" id="ARBA00050943"/>
    </source>
</evidence>
<dbReference type="NCBIfam" id="TIGR00189">
    <property type="entry name" value="tesB"/>
    <property type="match status" value="1"/>
</dbReference>
<keyword evidence="4" id="KW-0443">Lipid metabolism</keyword>
<dbReference type="KEGG" id="thao:NI17_023400"/>
<evidence type="ECO:0000256" key="3">
    <source>
        <dbReference type="ARBA" id="ARBA00022801"/>
    </source>
</evidence>
<evidence type="ECO:0000259" key="8">
    <source>
        <dbReference type="Pfam" id="PF02551"/>
    </source>
</evidence>
<dbReference type="InterPro" id="IPR025652">
    <property type="entry name" value="TesB_C"/>
</dbReference>
<dbReference type="Gene3D" id="2.40.160.210">
    <property type="entry name" value="Acyl-CoA thioesterase, double hotdog domain"/>
    <property type="match status" value="1"/>
</dbReference>
<dbReference type="InterPro" id="IPR049449">
    <property type="entry name" value="TesB_ACOT8-like_N"/>
</dbReference>
<dbReference type="SUPFAM" id="SSF54637">
    <property type="entry name" value="Thioesterase/thiol ester dehydrase-isomerase"/>
    <property type="match status" value="2"/>
</dbReference>
<evidence type="ECO:0000259" key="9">
    <source>
        <dbReference type="Pfam" id="PF13622"/>
    </source>
</evidence>
<dbReference type="Proteomes" id="UP000265719">
    <property type="component" value="Chromosome"/>
</dbReference>
<evidence type="ECO:0000256" key="7">
    <source>
        <dbReference type="ARBA" id="ARBA00079653"/>
    </source>
</evidence>
<comment type="subunit">
    <text evidence="2">Homotetramer.</text>
</comment>
<comment type="catalytic activity">
    <reaction evidence="5">
        <text>a fatty acyl-CoA + H2O = a fatty acid + CoA + H(+)</text>
        <dbReference type="Rhea" id="RHEA:16781"/>
        <dbReference type="ChEBI" id="CHEBI:15377"/>
        <dbReference type="ChEBI" id="CHEBI:15378"/>
        <dbReference type="ChEBI" id="CHEBI:28868"/>
        <dbReference type="ChEBI" id="CHEBI:57287"/>
        <dbReference type="ChEBI" id="CHEBI:77636"/>
        <dbReference type="EC" id="3.1.2.20"/>
    </reaction>
    <physiologicalReaction direction="left-to-right" evidence="5">
        <dbReference type="Rhea" id="RHEA:16782"/>
    </physiologicalReaction>
</comment>
<dbReference type="PANTHER" id="PTHR11066:SF34">
    <property type="entry name" value="ACYL-COENZYME A THIOESTERASE 8"/>
    <property type="match status" value="1"/>
</dbReference>
<dbReference type="OrthoDB" id="9781019at2"/>
<dbReference type="Pfam" id="PF02551">
    <property type="entry name" value="Acyl_CoA_thio"/>
    <property type="match status" value="1"/>
</dbReference>
<protein>
    <recommendedName>
        <fullName evidence="6">Acyl-CoA thioesterase 2</fullName>
    </recommendedName>
    <alternativeName>
        <fullName evidence="7">Thioesterase II</fullName>
    </alternativeName>
</protein>
<dbReference type="GO" id="GO:0009062">
    <property type="term" value="P:fatty acid catabolic process"/>
    <property type="evidence" value="ECO:0007669"/>
    <property type="project" value="TreeGrafter"/>
</dbReference>
<sequence>MSEPPRQEAAETVDSGQNLQELLDILDLEKIEVNIFRGRSPEEGPQRIFGGQVAGQAVVAAGRTVTEDRFVHSLHAYFIRPGDPSVPVIYEVDRVRDGRSFTTRRVTAIQHGKAIFTLSASFHRPEPGLSHQFPMPQVPPPEELPTMRERLVQALGKVPRSADWHPFERRPVGPLSYEVQRDRSLIRTENPVWLKVNGKVPDDPLLQVCLMTYASDMTLLDTVLLAHGRTFSGISMASLDHAMWFHRPFRTDEWLLYAQETPVAGGARGLARGLVYTRSGELVCSVVQEGLIRIVDEEHH</sequence>
<dbReference type="PANTHER" id="PTHR11066">
    <property type="entry name" value="ACYL-COA THIOESTERASE"/>
    <property type="match status" value="1"/>
</dbReference>
<dbReference type="GO" id="GO:0047617">
    <property type="term" value="F:fatty acyl-CoA hydrolase activity"/>
    <property type="evidence" value="ECO:0007669"/>
    <property type="project" value="UniProtKB-EC"/>
</dbReference>
<dbReference type="FunFam" id="2.40.160.210:FF:000001">
    <property type="entry name" value="Acyl-CoA thioesterase II"/>
    <property type="match status" value="1"/>
</dbReference>
<evidence type="ECO:0000313" key="11">
    <source>
        <dbReference type="Proteomes" id="UP000265719"/>
    </source>
</evidence>
<dbReference type="CDD" id="cd03445">
    <property type="entry name" value="Thioesterase_II_repeat2"/>
    <property type="match status" value="1"/>
</dbReference>
<evidence type="ECO:0000256" key="6">
    <source>
        <dbReference type="ARBA" id="ARBA00071120"/>
    </source>
</evidence>
<evidence type="ECO:0000256" key="2">
    <source>
        <dbReference type="ARBA" id="ARBA00011881"/>
    </source>
</evidence>
<accession>A0A399FZV0</accession>
<dbReference type="InterPro" id="IPR042171">
    <property type="entry name" value="Acyl-CoA_hotdog"/>
</dbReference>
<feature type="domain" description="Acyl-CoA thioesterase 2 C-terminal" evidence="8">
    <location>
        <begin position="189"/>
        <end position="291"/>
    </location>
</feature>
<evidence type="ECO:0000256" key="4">
    <source>
        <dbReference type="ARBA" id="ARBA00023098"/>
    </source>
</evidence>
<dbReference type="InterPro" id="IPR029069">
    <property type="entry name" value="HotDog_dom_sf"/>
</dbReference>
<name>A0A399FZV0_9ACTN</name>
<comment type="similarity">
    <text evidence="1">Belongs to the C/M/P thioester hydrolase family.</text>
</comment>
<organism evidence="10 11">
    <name type="scientific">Thermobifida halotolerans</name>
    <dbReference type="NCBI Taxonomy" id="483545"/>
    <lineage>
        <taxon>Bacteria</taxon>
        <taxon>Bacillati</taxon>
        <taxon>Actinomycetota</taxon>
        <taxon>Actinomycetes</taxon>
        <taxon>Streptosporangiales</taxon>
        <taxon>Nocardiopsidaceae</taxon>
        <taxon>Thermobifida</taxon>
    </lineage>
</organism>
<feature type="domain" description="Acyl-CoA thioesterase-like N-terminal HotDog" evidence="9">
    <location>
        <begin position="47"/>
        <end position="123"/>
    </location>
</feature>